<dbReference type="RefSeq" id="WP_171779111.1">
    <property type="nucleotide sequence ID" value="NZ_CP045274.1"/>
</dbReference>
<geneLocation type="plasmid" evidence="7">
    <name>pfdu301b</name>
</geneLocation>
<evidence type="ECO:0000259" key="5">
    <source>
        <dbReference type="PROSITE" id="PS50937"/>
    </source>
</evidence>
<dbReference type="GO" id="GO:0003700">
    <property type="term" value="F:DNA-binding transcription factor activity"/>
    <property type="evidence" value="ECO:0007669"/>
    <property type="project" value="InterPro"/>
</dbReference>
<keyword evidence="3" id="KW-0238">DNA-binding</keyword>
<protein>
    <submittedName>
        <fullName evidence="6">MerR family transcriptional regulator</fullName>
    </submittedName>
</protein>
<dbReference type="Proteomes" id="UP000501076">
    <property type="component" value="Plasmid pFDU301B"/>
</dbReference>
<evidence type="ECO:0000256" key="1">
    <source>
        <dbReference type="ARBA" id="ARBA00022491"/>
    </source>
</evidence>
<keyword evidence="4" id="KW-0804">Transcription</keyword>
<dbReference type="InterPro" id="IPR047057">
    <property type="entry name" value="MerR_fam"/>
</dbReference>
<dbReference type="PANTHER" id="PTHR30204">
    <property type="entry name" value="REDOX-CYCLING DRUG-SENSING TRANSCRIPTIONAL ACTIVATOR SOXR"/>
    <property type="match status" value="1"/>
</dbReference>
<evidence type="ECO:0000313" key="7">
    <source>
        <dbReference type="Proteomes" id="UP000501076"/>
    </source>
</evidence>
<dbReference type="SUPFAM" id="SSF46955">
    <property type="entry name" value="Putative DNA-binding domain"/>
    <property type="match status" value="1"/>
</dbReference>
<keyword evidence="6" id="KW-0614">Plasmid</keyword>
<evidence type="ECO:0000313" key="6">
    <source>
        <dbReference type="EMBL" id="QJX81117.1"/>
    </source>
</evidence>
<dbReference type="AlphaFoldDB" id="A0A6M6E992"/>
<dbReference type="PANTHER" id="PTHR30204:SF69">
    <property type="entry name" value="MERR-FAMILY TRANSCRIPTIONAL REGULATOR"/>
    <property type="match status" value="1"/>
</dbReference>
<keyword evidence="1" id="KW-0678">Repressor</keyword>
<dbReference type="InterPro" id="IPR000551">
    <property type="entry name" value="MerR-type_HTH_dom"/>
</dbReference>
<organism evidence="6 7">
    <name type="scientific">Priestia megaterium</name>
    <name type="common">Bacillus megaterium</name>
    <dbReference type="NCBI Taxonomy" id="1404"/>
    <lineage>
        <taxon>Bacteria</taxon>
        <taxon>Bacillati</taxon>
        <taxon>Bacillota</taxon>
        <taxon>Bacilli</taxon>
        <taxon>Bacillales</taxon>
        <taxon>Bacillaceae</taxon>
        <taxon>Priestia</taxon>
    </lineage>
</organism>
<accession>A0A6M6E992</accession>
<dbReference type="Pfam" id="PF13411">
    <property type="entry name" value="MerR_1"/>
    <property type="match status" value="1"/>
</dbReference>
<name>A0A6M6E992_PRIMG</name>
<sequence length="140" mass="16595">MSYTISQVSDQTGLSIHTLRYYEKEGITPIIKRNESGRRIYETKDIEWLKYICCFRATGMTIADLKEFVALVMQGDETIEQRILMLKNQSEYIQSNINQLMSYQAMIDHKINWYSNEIGHSKVCPREESIENRLNPEWKY</sequence>
<dbReference type="Gene3D" id="1.10.1660.10">
    <property type="match status" value="1"/>
</dbReference>
<dbReference type="SMART" id="SM00422">
    <property type="entry name" value="HTH_MERR"/>
    <property type="match status" value="1"/>
</dbReference>
<dbReference type="InterPro" id="IPR009061">
    <property type="entry name" value="DNA-bd_dom_put_sf"/>
</dbReference>
<dbReference type="PROSITE" id="PS50937">
    <property type="entry name" value="HTH_MERR_2"/>
    <property type="match status" value="1"/>
</dbReference>
<dbReference type="EMBL" id="CP045274">
    <property type="protein sequence ID" value="QJX81117.1"/>
    <property type="molecule type" value="Genomic_DNA"/>
</dbReference>
<dbReference type="PRINTS" id="PR00040">
    <property type="entry name" value="HTHMERR"/>
</dbReference>
<dbReference type="CDD" id="cd01109">
    <property type="entry name" value="HTH_YyaN"/>
    <property type="match status" value="1"/>
</dbReference>
<evidence type="ECO:0000256" key="4">
    <source>
        <dbReference type="ARBA" id="ARBA00023163"/>
    </source>
</evidence>
<gene>
    <name evidence="6" type="ORF">FDZ14_33985</name>
</gene>
<evidence type="ECO:0000256" key="3">
    <source>
        <dbReference type="ARBA" id="ARBA00023125"/>
    </source>
</evidence>
<reference evidence="6 7" key="1">
    <citation type="submission" date="2019-10" db="EMBL/GenBank/DDBJ databases">
        <title>Complete genome sequences for adaption low water activity.</title>
        <authorList>
            <person name="Zhao L."/>
            <person name="Zhong J."/>
        </authorList>
    </citation>
    <scope>NUCLEOTIDE SEQUENCE [LARGE SCALE GENOMIC DNA]</scope>
    <source>
        <strain evidence="6 7">FDU301</strain>
        <plasmid evidence="7">pfdu301b</plasmid>
    </source>
</reference>
<proteinExistence type="predicted"/>
<dbReference type="GO" id="GO:0003677">
    <property type="term" value="F:DNA binding"/>
    <property type="evidence" value="ECO:0007669"/>
    <property type="project" value="UniProtKB-KW"/>
</dbReference>
<keyword evidence="2" id="KW-0805">Transcription regulation</keyword>
<feature type="domain" description="HTH merR-type" evidence="5">
    <location>
        <begin position="1"/>
        <end position="71"/>
    </location>
</feature>
<evidence type="ECO:0000256" key="2">
    <source>
        <dbReference type="ARBA" id="ARBA00023015"/>
    </source>
</evidence>